<dbReference type="SUPFAM" id="SSF52540">
    <property type="entry name" value="P-loop containing nucleoside triphosphate hydrolases"/>
    <property type="match status" value="2"/>
</dbReference>
<dbReference type="CDD" id="cd18793">
    <property type="entry name" value="SF2_C_SNF"/>
    <property type="match status" value="1"/>
</dbReference>
<evidence type="ECO:0000259" key="3">
    <source>
        <dbReference type="PROSITE" id="PS50966"/>
    </source>
</evidence>
<evidence type="ECO:0000256" key="1">
    <source>
        <dbReference type="ARBA" id="ARBA00022801"/>
    </source>
</evidence>
<dbReference type="SMART" id="SM00487">
    <property type="entry name" value="DEXDc"/>
    <property type="match status" value="1"/>
</dbReference>
<feature type="domain" description="SWIM-type" evidence="3">
    <location>
        <begin position="62"/>
        <end position="97"/>
    </location>
</feature>
<dbReference type="SMART" id="SM00490">
    <property type="entry name" value="HELICc"/>
    <property type="match status" value="1"/>
</dbReference>
<dbReference type="InterPro" id="IPR027417">
    <property type="entry name" value="P-loop_NTPase"/>
</dbReference>
<keyword evidence="2" id="KW-0479">Metal-binding</keyword>
<dbReference type="InterPro" id="IPR007527">
    <property type="entry name" value="Znf_SWIM"/>
</dbReference>
<evidence type="ECO:0000259" key="4">
    <source>
        <dbReference type="PROSITE" id="PS51192"/>
    </source>
</evidence>
<sequence>MQNNSRYFTLNGDPQEKLGYHGGIYTRSYQEVRAIYDAKIRSWAIEYRDNLFYVTDSKEKTETVYFDHSIKNCSCDGFVENQSGTCMHIEAIHLLNLRKDEVSPVRPIVFLNDRFQLKQIGKERPFFTPSVRPFLQMVKKQTLPFDERVLPDDLEPLKEFGIDLFSFQKESVRAMIKNKRSMLILKMGLGKTICALSCCKILDKKKIIIVSPNSLKFQWQGEINRFKLGSSLLVLKGDDLANYQNQKFLIISYEMLNRHPEVLDHTFDIAIADEIQKIKNAESVSWATLTKLKSDFVFALSGTPIQNNLSDLLALITFLNPYEIKPEWKFYEEYCRFSRAKMYGVLPHKVRELREKLDRYIINPKVDYSSFKLPSKQHHLIKVGLTEDQARLHGGYLEGARPLIAKSINYPLTLAERTKLNSLLTLARMAVTDARLIKPDLPESDRMKKIQEQIKLLTDQGQKVVIYSEWIKSLQLLEPFLVAQGIKYACFNGNLSTKVRDKELKKFIEDRNVRVFLSTDSGGLGIDGLQFACHNIIHVEKLWNPMKIDQRNGRLVRALQKSSQVDIFEFTSGSEVELMIDDASERKHAIIADMLA</sequence>
<name>A0A5C7J9C6_9BACT</name>
<dbReference type="GO" id="GO:0016787">
    <property type="term" value="F:hydrolase activity"/>
    <property type="evidence" value="ECO:0007669"/>
    <property type="project" value="UniProtKB-KW"/>
</dbReference>
<protein>
    <submittedName>
        <fullName evidence="6">DEAD/DEAH box helicase</fullName>
    </submittedName>
</protein>
<dbReference type="Gene3D" id="3.40.50.10810">
    <property type="entry name" value="Tandem AAA-ATPase domain"/>
    <property type="match status" value="1"/>
</dbReference>
<dbReference type="GO" id="GO:0004386">
    <property type="term" value="F:helicase activity"/>
    <property type="evidence" value="ECO:0007669"/>
    <property type="project" value="UniProtKB-KW"/>
</dbReference>
<dbReference type="PROSITE" id="PS51192">
    <property type="entry name" value="HELICASE_ATP_BIND_1"/>
    <property type="match status" value="1"/>
</dbReference>
<reference evidence="6 7" key="1">
    <citation type="submission" date="2018-09" db="EMBL/GenBank/DDBJ databases">
        <title>Metagenome Assembled Genomes from an Advanced Water Purification Facility.</title>
        <authorList>
            <person name="Stamps B.W."/>
            <person name="Spear J.R."/>
        </authorList>
    </citation>
    <scope>NUCLEOTIDE SEQUENCE [LARGE SCALE GENOMIC DNA]</scope>
    <source>
        <strain evidence="6">Bin_63_2</strain>
    </source>
</reference>
<dbReference type="InterPro" id="IPR014001">
    <property type="entry name" value="Helicase_ATP-bd"/>
</dbReference>
<dbReference type="InterPro" id="IPR000330">
    <property type="entry name" value="SNF2_N"/>
</dbReference>
<keyword evidence="2" id="KW-0862">Zinc</keyword>
<dbReference type="EMBL" id="SSDS01000040">
    <property type="protein sequence ID" value="TXG77694.1"/>
    <property type="molecule type" value="Genomic_DNA"/>
</dbReference>
<gene>
    <name evidence="6" type="ORF">E6Q11_02320</name>
</gene>
<keyword evidence="1" id="KW-0378">Hydrolase</keyword>
<keyword evidence="6" id="KW-0067">ATP-binding</keyword>
<feature type="domain" description="Helicase C-terminal" evidence="5">
    <location>
        <begin position="449"/>
        <end position="596"/>
    </location>
</feature>
<accession>A0A5C7J9C6</accession>
<dbReference type="PANTHER" id="PTHR10799">
    <property type="entry name" value="SNF2/RAD54 HELICASE FAMILY"/>
    <property type="match status" value="1"/>
</dbReference>
<dbReference type="InterPro" id="IPR038718">
    <property type="entry name" value="SNF2-like_sf"/>
</dbReference>
<dbReference type="GO" id="GO:0008270">
    <property type="term" value="F:zinc ion binding"/>
    <property type="evidence" value="ECO:0007669"/>
    <property type="project" value="UniProtKB-KW"/>
</dbReference>
<evidence type="ECO:0000256" key="2">
    <source>
        <dbReference type="PROSITE-ProRule" id="PRU00325"/>
    </source>
</evidence>
<dbReference type="PROSITE" id="PS51194">
    <property type="entry name" value="HELICASE_CTER"/>
    <property type="match status" value="1"/>
</dbReference>
<evidence type="ECO:0000313" key="6">
    <source>
        <dbReference type="EMBL" id="TXG77694.1"/>
    </source>
</evidence>
<dbReference type="Pfam" id="PF00176">
    <property type="entry name" value="SNF2-rel_dom"/>
    <property type="match status" value="1"/>
</dbReference>
<dbReference type="Gene3D" id="3.40.50.300">
    <property type="entry name" value="P-loop containing nucleotide triphosphate hydrolases"/>
    <property type="match status" value="1"/>
</dbReference>
<organism evidence="6 7">
    <name type="scientific">Candidatus Dojkabacteria bacterium</name>
    <dbReference type="NCBI Taxonomy" id="2099670"/>
    <lineage>
        <taxon>Bacteria</taxon>
        <taxon>Candidatus Dojkabacteria</taxon>
    </lineage>
</organism>
<dbReference type="InterPro" id="IPR001650">
    <property type="entry name" value="Helicase_C-like"/>
</dbReference>
<dbReference type="AlphaFoldDB" id="A0A5C7J9C6"/>
<keyword evidence="6" id="KW-0347">Helicase</keyword>
<evidence type="ECO:0000313" key="7">
    <source>
        <dbReference type="Proteomes" id="UP000321026"/>
    </source>
</evidence>
<dbReference type="GO" id="GO:0005524">
    <property type="term" value="F:ATP binding"/>
    <property type="evidence" value="ECO:0007669"/>
    <property type="project" value="InterPro"/>
</dbReference>
<dbReference type="PROSITE" id="PS50966">
    <property type="entry name" value="ZF_SWIM"/>
    <property type="match status" value="1"/>
</dbReference>
<dbReference type="Pfam" id="PF00271">
    <property type="entry name" value="Helicase_C"/>
    <property type="match status" value="1"/>
</dbReference>
<proteinExistence type="predicted"/>
<feature type="domain" description="Helicase ATP-binding" evidence="4">
    <location>
        <begin position="172"/>
        <end position="322"/>
    </location>
</feature>
<dbReference type="InterPro" id="IPR049730">
    <property type="entry name" value="SNF2/RAD54-like_C"/>
</dbReference>
<evidence type="ECO:0000259" key="5">
    <source>
        <dbReference type="PROSITE" id="PS51194"/>
    </source>
</evidence>
<keyword evidence="6" id="KW-0547">Nucleotide-binding</keyword>
<keyword evidence="2" id="KW-0863">Zinc-finger</keyword>
<dbReference type="Proteomes" id="UP000321026">
    <property type="component" value="Unassembled WGS sequence"/>
</dbReference>
<comment type="caution">
    <text evidence="6">The sequence shown here is derived from an EMBL/GenBank/DDBJ whole genome shotgun (WGS) entry which is preliminary data.</text>
</comment>